<sequence>MANNDMLIKLFNMDIDWSFISQQAERQVTIRKPIGPDQCAVLSWAERHFPQTWLGEFQRALNNTPCSCFIAQRESSLLGIACYDATALGFFGPLGVVESARGNGIGSSLTKACLLDMRLKGYGYAVVGMADASDFYRKVASAVEIPDSNPGIYQATLALKAPAD</sequence>
<dbReference type="Gene3D" id="3.40.630.30">
    <property type="match status" value="1"/>
</dbReference>
<evidence type="ECO:0000313" key="2">
    <source>
        <dbReference type="EMBL" id="ODJ87179.1"/>
    </source>
</evidence>
<dbReference type="SUPFAM" id="SSF55729">
    <property type="entry name" value="Acyl-CoA N-acyltransferases (Nat)"/>
    <property type="match status" value="1"/>
</dbReference>
<dbReference type="EMBL" id="MARB01000014">
    <property type="protein sequence ID" value="ODJ87179.1"/>
    <property type="molecule type" value="Genomic_DNA"/>
</dbReference>
<accession>A0A7Z0VKH0</accession>
<dbReference type="RefSeq" id="WP_069125820.1">
    <property type="nucleotide sequence ID" value="NZ_MARB01000014.1"/>
</dbReference>
<evidence type="ECO:0000259" key="1">
    <source>
        <dbReference type="PROSITE" id="PS51186"/>
    </source>
</evidence>
<dbReference type="Pfam" id="PF00583">
    <property type="entry name" value="Acetyltransf_1"/>
    <property type="match status" value="1"/>
</dbReference>
<dbReference type="OrthoDB" id="4016818at2"/>
<dbReference type="PROSITE" id="PS51186">
    <property type="entry name" value="GNAT"/>
    <property type="match status" value="1"/>
</dbReference>
<name>A0A7Z0VKH0_9GAMM</name>
<organism evidence="2 3">
    <name type="scientific">Candidatus Thiodiazotropha endolucinida</name>
    <dbReference type="NCBI Taxonomy" id="1655433"/>
    <lineage>
        <taxon>Bacteria</taxon>
        <taxon>Pseudomonadati</taxon>
        <taxon>Pseudomonadota</taxon>
        <taxon>Gammaproteobacteria</taxon>
        <taxon>Chromatiales</taxon>
        <taxon>Sedimenticolaceae</taxon>
        <taxon>Candidatus Thiodiazotropha</taxon>
    </lineage>
</organism>
<dbReference type="AlphaFoldDB" id="A0A7Z0VKH0"/>
<dbReference type="GO" id="GO:0016747">
    <property type="term" value="F:acyltransferase activity, transferring groups other than amino-acyl groups"/>
    <property type="evidence" value="ECO:0007669"/>
    <property type="project" value="InterPro"/>
</dbReference>
<feature type="domain" description="N-acetyltransferase" evidence="1">
    <location>
        <begin position="28"/>
        <end position="164"/>
    </location>
</feature>
<dbReference type="InterPro" id="IPR016181">
    <property type="entry name" value="Acyl_CoA_acyltransferase"/>
</dbReference>
<gene>
    <name evidence="2" type="ORF">CODIS_26960</name>
</gene>
<keyword evidence="3" id="KW-1185">Reference proteome</keyword>
<reference evidence="2 3" key="1">
    <citation type="submission" date="2016-06" db="EMBL/GenBank/DDBJ databases">
        <title>Genome sequence of endosymbiont of Candidatus Endolucinida thiodiazotropha.</title>
        <authorList>
            <person name="Poehlein A."/>
            <person name="Koenig S."/>
            <person name="Heiden S.E."/>
            <person name="Thuermer A."/>
            <person name="Voget S."/>
            <person name="Daniel R."/>
            <person name="Markert S."/>
            <person name="Gros O."/>
            <person name="Schweder T."/>
        </authorList>
    </citation>
    <scope>NUCLEOTIDE SEQUENCE [LARGE SCALE GENOMIC DNA]</scope>
    <source>
        <strain evidence="2 3">COS</strain>
    </source>
</reference>
<protein>
    <recommendedName>
        <fullName evidence="1">N-acetyltransferase domain-containing protein</fullName>
    </recommendedName>
</protein>
<dbReference type="InterPro" id="IPR000182">
    <property type="entry name" value="GNAT_dom"/>
</dbReference>
<proteinExistence type="predicted"/>
<dbReference type="CDD" id="cd04301">
    <property type="entry name" value="NAT_SF"/>
    <property type="match status" value="1"/>
</dbReference>
<dbReference type="Proteomes" id="UP000094769">
    <property type="component" value="Unassembled WGS sequence"/>
</dbReference>
<evidence type="ECO:0000313" key="3">
    <source>
        <dbReference type="Proteomes" id="UP000094769"/>
    </source>
</evidence>
<comment type="caution">
    <text evidence="2">The sequence shown here is derived from an EMBL/GenBank/DDBJ whole genome shotgun (WGS) entry which is preliminary data.</text>
</comment>